<gene>
    <name evidence="1" type="ORF">DM02DRAFT_635445</name>
</gene>
<evidence type="ECO:0000313" key="1">
    <source>
        <dbReference type="EMBL" id="PVH92331.1"/>
    </source>
</evidence>
<keyword evidence="2" id="KW-1185">Reference proteome</keyword>
<dbReference type="AlphaFoldDB" id="A0A2V1D2T7"/>
<sequence>MALITAIRYHNDATIRANLIAQKNHVGDRLELIETNYLPNMQIKNLGGQTRTWGYLGLCAEWNTFMRTRTARAITDTFNHIDTYLQTLEEGFATQADRNIANSAPDNEDGRFIAKIDALRTEWTNNRPVWNNPF</sequence>
<evidence type="ECO:0000313" key="2">
    <source>
        <dbReference type="Proteomes" id="UP000244855"/>
    </source>
</evidence>
<reference evidence="1 2" key="1">
    <citation type="journal article" date="2018" name="Sci. Rep.">
        <title>Comparative genomics provides insights into the lifestyle and reveals functional heterogeneity of dark septate endophytic fungi.</title>
        <authorList>
            <person name="Knapp D.G."/>
            <person name="Nemeth J.B."/>
            <person name="Barry K."/>
            <person name="Hainaut M."/>
            <person name="Henrissat B."/>
            <person name="Johnson J."/>
            <person name="Kuo A."/>
            <person name="Lim J.H.P."/>
            <person name="Lipzen A."/>
            <person name="Nolan M."/>
            <person name="Ohm R.A."/>
            <person name="Tamas L."/>
            <person name="Grigoriev I.V."/>
            <person name="Spatafora J.W."/>
            <person name="Nagy L.G."/>
            <person name="Kovacs G.M."/>
        </authorList>
    </citation>
    <scope>NUCLEOTIDE SEQUENCE [LARGE SCALE GENOMIC DNA]</scope>
    <source>
        <strain evidence="1 2">DSE2036</strain>
    </source>
</reference>
<name>A0A2V1D2T7_9PLEO</name>
<dbReference type="EMBL" id="KZ805694">
    <property type="protein sequence ID" value="PVH92331.1"/>
    <property type="molecule type" value="Genomic_DNA"/>
</dbReference>
<dbReference type="Proteomes" id="UP000244855">
    <property type="component" value="Unassembled WGS sequence"/>
</dbReference>
<dbReference type="STRING" id="97972.A0A2V1D2T7"/>
<organism evidence="1 2">
    <name type="scientific">Periconia macrospinosa</name>
    <dbReference type="NCBI Taxonomy" id="97972"/>
    <lineage>
        <taxon>Eukaryota</taxon>
        <taxon>Fungi</taxon>
        <taxon>Dikarya</taxon>
        <taxon>Ascomycota</taxon>
        <taxon>Pezizomycotina</taxon>
        <taxon>Dothideomycetes</taxon>
        <taxon>Pleosporomycetidae</taxon>
        <taxon>Pleosporales</taxon>
        <taxon>Massarineae</taxon>
        <taxon>Periconiaceae</taxon>
        <taxon>Periconia</taxon>
    </lineage>
</organism>
<accession>A0A2V1D2T7</accession>
<proteinExistence type="predicted"/>
<protein>
    <submittedName>
        <fullName evidence="1">Uncharacterized protein</fullName>
    </submittedName>
</protein>